<sequence>MKPDLFSITMYPTVSINKDEILDQLLNVFESNGKFAPTHWGNSEIVKVEYNRNEIIERVVSDSNITEIYLYRDKDVKYLGSFEVNWSPRSFLKLEFHKSIPKKLWPVFFELSDKIAEIVKPCYGVTHIFWPSAYPWNTERERLNMWMDLCANPVPVRFLPNGPLGVGVRTYISSHIMEMFGKEFLLNSPGVVSELNWNGIRIDLLSEPWKADNETLLDSWLRVMEYLESSNVMAIPDFDDDHMGVSFSPNIAWKEYLKH</sequence>
<organism evidence="1 2">
    <name type="scientific">Neobacillus bataviensis</name>
    <dbReference type="NCBI Taxonomy" id="220685"/>
    <lineage>
        <taxon>Bacteria</taxon>
        <taxon>Bacillati</taxon>
        <taxon>Bacillota</taxon>
        <taxon>Bacilli</taxon>
        <taxon>Bacillales</taxon>
        <taxon>Bacillaceae</taxon>
        <taxon>Neobacillus</taxon>
    </lineage>
</organism>
<reference evidence="1 2" key="1">
    <citation type="submission" date="2019-06" db="EMBL/GenBank/DDBJ databases">
        <title>Sorghum-associated microbial communities from plants grown in Nebraska, USA.</title>
        <authorList>
            <person name="Schachtman D."/>
        </authorList>
    </citation>
    <scope>NUCLEOTIDE SEQUENCE [LARGE SCALE GENOMIC DNA]</scope>
    <source>
        <strain evidence="1 2">2482</strain>
    </source>
</reference>
<evidence type="ECO:0000313" key="1">
    <source>
        <dbReference type="EMBL" id="TWD92475.1"/>
    </source>
</evidence>
<accession>A0A561CMJ1</accession>
<dbReference type="Proteomes" id="UP000319671">
    <property type="component" value="Unassembled WGS sequence"/>
</dbReference>
<protein>
    <recommendedName>
        <fullName evidence="3">DUF3396 domain-containing protein</fullName>
    </recommendedName>
</protein>
<comment type="caution">
    <text evidence="1">The sequence shown here is derived from an EMBL/GenBank/DDBJ whole genome shotgun (WGS) entry which is preliminary data.</text>
</comment>
<gene>
    <name evidence="1" type="ORF">FB550_11728</name>
</gene>
<proteinExistence type="predicted"/>
<dbReference type="AlphaFoldDB" id="A0A561CMJ1"/>
<evidence type="ECO:0008006" key="3">
    <source>
        <dbReference type="Google" id="ProtNLM"/>
    </source>
</evidence>
<dbReference type="RefSeq" id="WP_144567760.1">
    <property type="nucleotide sequence ID" value="NZ_VIVN01000017.1"/>
</dbReference>
<keyword evidence="2" id="KW-1185">Reference proteome</keyword>
<dbReference type="EMBL" id="VIVN01000017">
    <property type="protein sequence ID" value="TWD92475.1"/>
    <property type="molecule type" value="Genomic_DNA"/>
</dbReference>
<evidence type="ECO:0000313" key="2">
    <source>
        <dbReference type="Proteomes" id="UP000319671"/>
    </source>
</evidence>
<name>A0A561CMJ1_9BACI</name>